<evidence type="ECO:0000313" key="3">
    <source>
        <dbReference type="Proteomes" id="UP000317648"/>
    </source>
</evidence>
<dbReference type="Pfam" id="PF00782">
    <property type="entry name" value="DSPc"/>
    <property type="match status" value="1"/>
</dbReference>
<dbReference type="AlphaFoldDB" id="A0A518E1P6"/>
<feature type="domain" description="Tyrosine specific protein phosphatases" evidence="1">
    <location>
        <begin position="57"/>
        <end position="123"/>
    </location>
</feature>
<dbReference type="PROSITE" id="PS50056">
    <property type="entry name" value="TYR_PHOSPHATASE_2"/>
    <property type="match status" value="1"/>
</dbReference>
<evidence type="ECO:0000259" key="1">
    <source>
        <dbReference type="PROSITE" id="PS50056"/>
    </source>
</evidence>
<dbReference type="Proteomes" id="UP000317648">
    <property type="component" value="Chromosome"/>
</dbReference>
<dbReference type="SUPFAM" id="SSF52799">
    <property type="entry name" value="(Phosphotyrosine protein) phosphatases II"/>
    <property type="match status" value="1"/>
</dbReference>
<proteinExistence type="predicted"/>
<dbReference type="GO" id="GO:0008579">
    <property type="term" value="F:JUN kinase phosphatase activity"/>
    <property type="evidence" value="ECO:0007669"/>
    <property type="project" value="TreeGrafter"/>
</dbReference>
<dbReference type="KEGG" id="lcre:Pla8534_58530"/>
<dbReference type="CDD" id="cd14498">
    <property type="entry name" value="DSP"/>
    <property type="match status" value="1"/>
</dbReference>
<reference evidence="2 3" key="1">
    <citation type="submission" date="2019-02" db="EMBL/GenBank/DDBJ databases">
        <title>Deep-cultivation of Planctomycetes and their phenomic and genomic characterization uncovers novel biology.</title>
        <authorList>
            <person name="Wiegand S."/>
            <person name="Jogler M."/>
            <person name="Boedeker C."/>
            <person name="Pinto D."/>
            <person name="Vollmers J."/>
            <person name="Rivas-Marin E."/>
            <person name="Kohn T."/>
            <person name="Peeters S.H."/>
            <person name="Heuer A."/>
            <person name="Rast P."/>
            <person name="Oberbeckmann S."/>
            <person name="Bunk B."/>
            <person name="Jeske O."/>
            <person name="Meyerdierks A."/>
            <person name="Storesund J.E."/>
            <person name="Kallscheuer N."/>
            <person name="Luecker S."/>
            <person name="Lage O.M."/>
            <person name="Pohl T."/>
            <person name="Merkel B.J."/>
            <person name="Hornburger P."/>
            <person name="Mueller R.-W."/>
            <person name="Bruemmer F."/>
            <person name="Labrenz M."/>
            <person name="Spormann A.M."/>
            <person name="Op den Camp H."/>
            <person name="Overmann J."/>
            <person name="Amann R."/>
            <person name="Jetten M.S.M."/>
            <person name="Mascher T."/>
            <person name="Medema M.H."/>
            <person name="Devos D.P."/>
            <person name="Kaster A.-K."/>
            <person name="Ovreas L."/>
            <person name="Rohde M."/>
            <person name="Galperin M.Y."/>
            <person name="Jogler C."/>
        </authorList>
    </citation>
    <scope>NUCLEOTIDE SEQUENCE [LARGE SCALE GENOMIC DNA]</scope>
    <source>
        <strain evidence="2 3">Pla85_3_4</strain>
    </source>
</reference>
<dbReference type="RefSeq" id="WP_145056859.1">
    <property type="nucleotide sequence ID" value="NZ_CP036433.1"/>
</dbReference>
<dbReference type="InterPro" id="IPR020422">
    <property type="entry name" value="TYR_PHOSPHATASE_DUAL_dom"/>
</dbReference>
<dbReference type="InterPro" id="IPR000340">
    <property type="entry name" value="Dual-sp_phosphatase_cat-dom"/>
</dbReference>
<dbReference type="InterPro" id="IPR029021">
    <property type="entry name" value="Prot-tyrosine_phosphatase-like"/>
</dbReference>
<dbReference type="Gene3D" id="3.90.190.10">
    <property type="entry name" value="Protein tyrosine phosphatase superfamily"/>
    <property type="match status" value="1"/>
</dbReference>
<dbReference type="SMART" id="SM00195">
    <property type="entry name" value="DSPc"/>
    <property type="match status" value="1"/>
</dbReference>
<evidence type="ECO:0000313" key="2">
    <source>
        <dbReference type="EMBL" id="QDU97993.1"/>
    </source>
</evidence>
<dbReference type="PANTHER" id="PTHR46377">
    <property type="entry name" value="DUAL SPECIFICITY PROTEIN PHOSPHATASE 19"/>
    <property type="match status" value="1"/>
</dbReference>
<keyword evidence="3" id="KW-1185">Reference proteome</keyword>
<protein>
    <submittedName>
        <fullName evidence="2">Dual specificity phosphatase, catalytic domain</fullName>
    </submittedName>
</protein>
<dbReference type="GO" id="GO:0005737">
    <property type="term" value="C:cytoplasm"/>
    <property type="evidence" value="ECO:0007669"/>
    <property type="project" value="TreeGrafter"/>
</dbReference>
<name>A0A518E1P6_9BACT</name>
<dbReference type="InterPro" id="IPR000387">
    <property type="entry name" value="Tyr_Pase_dom"/>
</dbReference>
<accession>A0A518E1P6</accession>
<dbReference type="OrthoDB" id="256494at2"/>
<organism evidence="2 3">
    <name type="scientific">Lignipirellula cremea</name>
    <dbReference type="NCBI Taxonomy" id="2528010"/>
    <lineage>
        <taxon>Bacteria</taxon>
        <taxon>Pseudomonadati</taxon>
        <taxon>Planctomycetota</taxon>
        <taxon>Planctomycetia</taxon>
        <taxon>Pirellulales</taxon>
        <taxon>Pirellulaceae</taxon>
        <taxon>Lignipirellula</taxon>
    </lineage>
</organism>
<gene>
    <name evidence="2" type="ORF">Pla8534_58530</name>
</gene>
<sequence length="152" mass="16650">MWAVTTNLLIGTDGDARDRTSLIDNGVAHIVNCAVELESYFPKRFSYTRLDLKDPDENFHKIIDSTAGIIAKKRESGRVLVHCHGALSRSPAVVLAYLCSTGCSLIQSAETLSKALPTRPNSIFLTQLLDRFPIDTQDEPVSTLYAILSAQG</sequence>
<dbReference type="PANTHER" id="PTHR46377:SF1">
    <property type="entry name" value="DUAL SPECIFICITY PROTEIN PHOSPHATASE 19"/>
    <property type="match status" value="1"/>
</dbReference>
<dbReference type="EMBL" id="CP036433">
    <property type="protein sequence ID" value="QDU97993.1"/>
    <property type="molecule type" value="Genomic_DNA"/>
</dbReference>